<dbReference type="RefSeq" id="WP_036750418.1">
    <property type="nucleotide sequence ID" value="NZ_JAGSGC010000015.1"/>
</dbReference>
<dbReference type="Proteomes" id="UP000027192">
    <property type="component" value="Unassembled WGS sequence"/>
</dbReference>
<sequence length="600" mass="67879">MKNRAAVLILSTMILAGIILLVLFKIKGDPYVIQYEPGSSYHYEVNYQNHATGVTNLVGQGRSYRPDLKVNYSYTGQMFIDVLEETDQGYTLAFRFQPESFLAEMNGRTSSRWPQDMVVYANLNRDGLFNELKFPEADYEEFSPLLKDMIAQFQISLSNQGKSNWQTIEADFSSAYDVYYDIGKALIPGWDIHVNKSYRPRNALLRLEQAVDIDVSRFSKRINQIAMDRKKETFSAGGKLAEEAAHFSAVFLSVAEVSEIDRQIDTALIRDTLNGDYQRKLLENQMYVQTVGTENVTTLSTRLRQVSSLDNRGKANLFYQLRAWLALDPSRLEQVKLWLSLYQADHPAFQMLSTLLVSIGSPEAQNILLDVMASSSPEKQKAIMLKMIFLDYPTLESETAVRDLANSLPSEEERLQAQLVLGGMARFLQDDDRARSLAIFDEVKGRLTTSSDAQHIEDALSVIGNMGLAEQTEVVTGYLTHENKQVRYSALDALRFVNTPAAQGVLLKHLSDDDGRMREISSTSLSFTTPGPEFVDVYRDRLKVENNEYVIRQVIDNLGQMSVQYPEAIQVLKDYIPRIGVTSLKNYAESVLNNVQSNDE</sequence>
<dbReference type="InterPro" id="IPR011030">
    <property type="entry name" value="Lipovitellin_superhlx_dom"/>
</dbReference>
<dbReference type="OrthoDB" id="5890392at2"/>
<evidence type="ECO:0008006" key="3">
    <source>
        <dbReference type="Google" id="ProtNLM"/>
    </source>
</evidence>
<reference evidence="1 2" key="1">
    <citation type="submission" date="2014-04" db="EMBL/GenBank/DDBJ databases">
        <title>Draft genome sequence of Photobacterium halotolerans S2753: a solonamide, ngercheumicin and holomycin producer.</title>
        <authorList>
            <person name="Machado H.R."/>
            <person name="Gram L."/>
        </authorList>
    </citation>
    <scope>NUCLEOTIDE SEQUENCE [LARGE SCALE GENOMIC DNA]</scope>
    <source>
        <strain evidence="1 2">S2753</strain>
    </source>
</reference>
<name>A0A066RPU0_9GAMM</name>
<dbReference type="Gene3D" id="1.25.10.10">
    <property type="entry name" value="Leucine-rich Repeat Variant"/>
    <property type="match status" value="1"/>
</dbReference>
<evidence type="ECO:0000313" key="1">
    <source>
        <dbReference type="EMBL" id="KDM92379.1"/>
    </source>
</evidence>
<evidence type="ECO:0000313" key="2">
    <source>
        <dbReference type="Proteomes" id="UP000027192"/>
    </source>
</evidence>
<organism evidence="1 2">
    <name type="scientific">Photobacterium galatheae</name>
    <dbReference type="NCBI Taxonomy" id="1654360"/>
    <lineage>
        <taxon>Bacteria</taxon>
        <taxon>Pseudomonadati</taxon>
        <taxon>Pseudomonadota</taxon>
        <taxon>Gammaproteobacteria</taxon>
        <taxon>Vibrionales</taxon>
        <taxon>Vibrionaceae</taxon>
        <taxon>Photobacterium</taxon>
    </lineage>
</organism>
<accession>A0A066RPU0</accession>
<dbReference type="STRING" id="1654360.EA58_06575"/>
<dbReference type="InterPro" id="IPR011989">
    <property type="entry name" value="ARM-like"/>
</dbReference>
<protein>
    <recommendedName>
        <fullName evidence="3">Vitellogenin domain-containing protein</fullName>
    </recommendedName>
</protein>
<dbReference type="EMBL" id="JMIB01000009">
    <property type="protein sequence ID" value="KDM92379.1"/>
    <property type="molecule type" value="Genomic_DNA"/>
</dbReference>
<dbReference type="SUPFAM" id="SSF48431">
    <property type="entry name" value="Lipovitellin-phosvitin complex, superhelical domain"/>
    <property type="match status" value="1"/>
</dbReference>
<proteinExistence type="predicted"/>
<keyword evidence="2" id="KW-1185">Reference proteome</keyword>
<gene>
    <name evidence="1" type="ORF">EA58_06575</name>
</gene>
<dbReference type="Pfam" id="PF13646">
    <property type="entry name" value="HEAT_2"/>
    <property type="match status" value="1"/>
</dbReference>
<comment type="caution">
    <text evidence="1">The sequence shown here is derived from an EMBL/GenBank/DDBJ whole genome shotgun (WGS) entry which is preliminary data.</text>
</comment>
<dbReference type="AlphaFoldDB" id="A0A066RPU0"/>